<dbReference type="AlphaFoldDB" id="A0A2H3BX59"/>
<evidence type="ECO:0000313" key="2">
    <source>
        <dbReference type="Proteomes" id="UP000218334"/>
    </source>
</evidence>
<accession>A0A2H3BX59</accession>
<organism evidence="1 2">
    <name type="scientific">Armillaria solidipes</name>
    <dbReference type="NCBI Taxonomy" id="1076256"/>
    <lineage>
        <taxon>Eukaryota</taxon>
        <taxon>Fungi</taxon>
        <taxon>Dikarya</taxon>
        <taxon>Basidiomycota</taxon>
        <taxon>Agaricomycotina</taxon>
        <taxon>Agaricomycetes</taxon>
        <taxon>Agaricomycetidae</taxon>
        <taxon>Agaricales</taxon>
        <taxon>Marasmiineae</taxon>
        <taxon>Physalacriaceae</taxon>
        <taxon>Armillaria</taxon>
    </lineage>
</organism>
<protein>
    <recommendedName>
        <fullName evidence="3">F-box domain-containing protein</fullName>
    </recommendedName>
</protein>
<gene>
    <name evidence="1" type="ORF">ARMSODRAFT_958626</name>
</gene>
<reference evidence="2" key="1">
    <citation type="journal article" date="2017" name="Nat. Ecol. Evol.">
        <title>Genome expansion and lineage-specific genetic innovations in the forest pathogenic fungi Armillaria.</title>
        <authorList>
            <person name="Sipos G."/>
            <person name="Prasanna A.N."/>
            <person name="Walter M.C."/>
            <person name="O'Connor E."/>
            <person name="Balint B."/>
            <person name="Krizsan K."/>
            <person name="Kiss B."/>
            <person name="Hess J."/>
            <person name="Varga T."/>
            <person name="Slot J."/>
            <person name="Riley R."/>
            <person name="Boka B."/>
            <person name="Rigling D."/>
            <person name="Barry K."/>
            <person name="Lee J."/>
            <person name="Mihaltcheva S."/>
            <person name="LaButti K."/>
            <person name="Lipzen A."/>
            <person name="Waldron R."/>
            <person name="Moloney N.M."/>
            <person name="Sperisen C."/>
            <person name="Kredics L."/>
            <person name="Vagvoelgyi C."/>
            <person name="Patrignani A."/>
            <person name="Fitzpatrick D."/>
            <person name="Nagy I."/>
            <person name="Doyle S."/>
            <person name="Anderson J.B."/>
            <person name="Grigoriev I.V."/>
            <person name="Gueldener U."/>
            <person name="Muensterkoetter M."/>
            <person name="Nagy L.G."/>
        </authorList>
    </citation>
    <scope>NUCLEOTIDE SEQUENCE [LARGE SCALE GENOMIC DNA]</scope>
    <source>
        <strain evidence="2">28-4</strain>
    </source>
</reference>
<evidence type="ECO:0000313" key="1">
    <source>
        <dbReference type="EMBL" id="PBK67636.1"/>
    </source>
</evidence>
<keyword evidence="2" id="KW-1185">Reference proteome</keyword>
<proteinExistence type="predicted"/>
<name>A0A2H3BX59_9AGAR</name>
<dbReference type="EMBL" id="KZ293435">
    <property type="protein sequence ID" value="PBK67636.1"/>
    <property type="molecule type" value="Genomic_DNA"/>
</dbReference>
<dbReference type="Proteomes" id="UP000218334">
    <property type="component" value="Unassembled WGS sequence"/>
</dbReference>
<evidence type="ECO:0008006" key="3">
    <source>
        <dbReference type="Google" id="ProtNLM"/>
    </source>
</evidence>
<dbReference type="STRING" id="1076256.A0A2H3BX59"/>
<sequence length="226" mass="25707">MGNEDVWIAQHRAETYPVLCRRLNSLNLSSSFPKDHATKIAMKQFFNGLALPVVSSIKAACLVGHQEREEEAVFTSLRQLLDRSKPPLTTLHFTHGRVLPDDLLHILRITPTIEDLRLLDVGPGTITGQILDDLNASKENYIAPRLHTLHLSGEMDFPTEKFVGMVESRWTLAENRLKDTYLCLFAAYKEPNAEEIARLKSLLVLHQRRAQGISFDLIPRRHKCPH</sequence>